<reference evidence="8" key="1">
    <citation type="submission" date="2017-02" db="EMBL/GenBank/DDBJ databases">
        <authorList>
            <person name="Varghese N."/>
            <person name="Submissions S."/>
        </authorList>
    </citation>
    <scope>NUCLEOTIDE SEQUENCE [LARGE SCALE GENOMIC DNA]</scope>
    <source>
        <strain evidence="8">DSM 24967</strain>
    </source>
</reference>
<dbReference type="Proteomes" id="UP000190852">
    <property type="component" value="Unassembled WGS sequence"/>
</dbReference>
<dbReference type="InterPro" id="IPR011990">
    <property type="entry name" value="TPR-like_helical_dom_sf"/>
</dbReference>
<comment type="subcellular location">
    <subcellularLocation>
        <location evidence="1">Cell outer membrane</location>
    </subcellularLocation>
</comment>
<evidence type="ECO:0000256" key="4">
    <source>
        <dbReference type="ARBA" id="ARBA00023136"/>
    </source>
</evidence>
<dbReference type="AlphaFoldDB" id="A0A1T5AMB8"/>
<dbReference type="SUPFAM" id="SSF48452">
    <property type="entry name" value="TPR-like"/>
    <property type="match status" value="1"/>
</dbReference>
<dbReference type="GO" id="GO:0009279">
    <property type="term" value="C:cell outer membrane"/>
    <property type="evidence" value="ECO:0007669"/>
    <property type="project" value="UniProtKB-SubCell"/>
</dbReference>
<gene>
    <name evidence="7" type="ORF">SAMN05660349_00747</name>
</gene>
<dbReference type="InterPro" id="IPR041662">
    <property type="entry name" value="SusD-like_2"/>
</dbReference>
<dbReference type="InterPro" id="IPR012944">
    <property type="entry name" value="SusD_RagB_dom"/>
</dbReference>
<dbReference type="Gene3D" id="1.25.40.390">
    <property type="match status" value="2"/>
</dbReference>
<name>A0A1T5AMB8_9BACT</name>
<evidence type="ECO:0000256" key="3">
    <source>
        <dbReference type="ARBA" id="ARBA00022729"/>
    </source>
</evidence>
<keyword evidence="3" id="KW-0732">Signal</keyword>
<dbReference type="PROSITE" id="PS51257">
    <property type="entry name" value="PROKAR_LIPOPROTEIN"/>
    <property type="match status" value="1"/>
</dbReference>
<organism evidence="7 8">
    <name type="scientific">Parabacteroides chartae</name>
    <dbReference type="NCBI Taxonomy" id="1037355"/>
    <lineage>
        <taxon>Bacteria</taxon>
        <taxon>Pseudomonadati</taxon>
        <taxon>Bacteroidota</taxon>
        <taxon>Bacteroidia</taxon>
        <taxon>Bacteroidales</taxon>
        <taxon>Tannerellaceae</taxon>
        <taxon>Parabacteroides</taxon>
    </lineage>
</organism>
<proteinExistence type="inferred from homology"/>
<evidence type="ECO:0000313" key="8">
    <source>
        <dbReference type="Proteomes" id="UP000190852"/>
    </source>
</evidence>
<keyword evidence="4" id="KW-0472">Membrane</keyword>
<evidence type="ECO:0000256" key="1">
    <source>
        <dbReference type="ARBA" id="ARBA00004442"/>
    </source>
</evidence>
<feature type="domain" description="RagB/SusD" evidence="6">
    <location>
        <begin position="687"/>
        <end position="714"/>
    </location>
</feature>
<dbReference type="Pfam" id="PF12771">
    <property type="entry name" value="SusD-like_2"/>
    <property type="match status" value="1"/>
</dbReference>
<sequence>MDLRNILIGFGVALTCFAFQSCSEDEKGGYTPVNYNVNGKVEKGPFVSGSTIDIQPMDANMQPLGSIYSSTISDNTGSFSFGSKEFETPFAQLKANGYFFNEVDGQLSRGTLTLMAVVNLADQSTVNVNILTHLKYKRIINLTRQNKSYSDANKQAQKELLTAFGLQRFQDVDVSQYSITTGSDQAGALLAISSLLLVDRSEAVLTEYLAKLSEEFGQEGKFSETSLQQIKKDRNKLNSKLPSIASNVVSRYNSLGQTVSVKDLAYFFDWNDDGIAGNEIAGNDTPVTLETSRITVPKEGGEYSIKINTSIPLTLTPTESNTDHITANDLFDKLYETPGLSSMKVEKALENNVLKVNIKPSASRRNVTDSVAIYDFRDQKVAILTISQEGDPSAPLPKLGQAGVQVFSMYASSLSEAITNSNTLEAKYSGVATDPAFRAPLSSSNGKVNDIFSKYYQAINRNLTLLEADATRESAYPDFLNTFNAICYYNMVVYWGGVPYLTTVPDLNSLYLPRSSEKDIFHALTSNLETAISKSDEKKNQFATSDLNDLLFVSKDVARVILANIHMYQGEYTKAKSLLAKVVSNNFYQLESTTSYTPTSKELILGLFNTPILTYTDVLLSLAECEAHLGNDAAALNYLKMVTRAKGIAETSGVITGIKEARKIALTDQVGYFAFLKRNGLAKSELKLEDYQLLFPIPQREIDLNPGMTQNPGY</sequence>
<evidence type="ECO:0000256" key="5">
    <source>
        <dbReference type="ARBA" id="ARBA00023237"/>
    </source>
</evidence>
<comment type="similarity">
    <text evidence="2">Belongs to the SusD family.</text>
</comment>
<dbReference type="RefSeq" id="WP_079682454.1">
    <property type="nucleotide sequence ID" value="NZ_FUYQ01000004.1"/>
</dbReference>
<evidence type="ECO:0000256" key="2">
    <source>
        <dbReference type="ARBA" id="ARBA00006275"/>
    </source>
</evidence>
<dbReference type="EMBL" id="FUYQ01000004">
    <property type="protein sequence ID" value="SKB36128.1"/>
    <property type="molecule type" value="Genomic_DNA"/>
</dbReference>
<accession>A0A1T5AMB8</accession>
<keyword evidence="5" id="KW-0998">Cell outer membrane</keyword>
<evidence type="ECO:0000313" key="7">
    <source>
        <dbReference type="EMBL" id="SKB36128.1"/>
    </source>
</evidence>
<keyword evidence="8" id="KW-1185">Reference proteome</keyword>
<evidence type="ECO:0000259" key="6">
    <source>
        <dbReference type="Pfam" id="PF07980"/>
    </source>
</evidence>
<protein>
    <submittedName>
        <fullName evidence="7">SusD family protein</fullName>
    </submittedName>
</protein>
<dbReference type="Pfam" id="PF07980">
    <property type="entry name" value="SusD_RagB"/>
    <property type="match status" value="1"/>
</dbReference>